<dbReference type="GO" id="GO:0008324">
    <property type="term" value="F:monoatomic cation transmembrane transporter activity"/>
    <property type="evidence" value="ECO:0007669"/>
    <property type="project" value="InterPro"/>
</dbReference>
<feature type="transmembrane region" description="Helical" evidence="8">
    <location>
        <begin position="411"/>
        <end position="431"/>
    </location>
</feature>
<evidence type="ECO:0000256" key="3">
    <source>
        <dbReference type="ARBA" id="ARBA00022448"/>
    </source>
</evidence>
<keyword evidence="3" id="KW-0813">Transport</keyword>
<evidence type="ECO:0000256" key="4">
    <source>
        <dbReference type="ARBA" id="ARBA00022475"/>
    </source>
</evidence>
<dbReference type="NCBIfam" id="TIGR01625">
    <property type="entry name" value="YidE_YbjL_dupl"/>
    <property type="match status" value="2"/>
</dbReference>
<dbReference type="Proteomes" id="UP000016630">
    <property type="component" value="Unassembled WGS sequence"/>
</dbReference>
<feature type="transmembrane region" description="Helical" evidence="8">
    <location>
        <begin position="443"/>
        <end position="462"/>
    </location>
</feature>
<sequence length="561" mass="60436">MNMQWLNDLLFGVGVGHSILLVAVTIALGIWLGKIKIFGISLGVTFVLFVGIVLGHFGMNLHPDVHHFFKEFGLILFVYSVGMQVGPGFFSSLRKGGLTLNLLAMGVVFLGVLTTVILHFVTGISMSTMVGILSGAVTNTPGLGAAEQTFHDLTGTGDPTITLGYAVAYPLGVVGIIASMLIVRAIFKISVAKEKEKMDNLEHNDDNQAIALSLVVKNPAVFSKTLAEVRQLLKGHDYVISRTMDSRTNSISLAHSDTVLNENDRVFVITNPQNAAVISNFIGTEVQMDRKQWIPTESHLVSRRFIVTKSELNGKTLGSLQLRKLHGMNVTRVNRAGVEMVALASLPLQVGDRLTVVGSELVMPKVEELIGNSVKRLNEPNLMSIFIGIGLGILLGSLPIVLPGIPQPVKLGLAGGPLVVAILLSRFGYRYKLVTYTTPSANLMLREIGITIFLACVGLGAGEGFVDTIVNKGGFTWIGYGFIITLLPLLIIGFIARKGYKINYLTLMGMLAGSTTDPPALAYANNTTNHDAPAVGYATVYPLTMFLRVLTAQLLILFFCS</sequence>
<feature type="transmembrane region" description="Helical" evidence="8">
    <location>
        <begin position="71"/>
        <end position="90"/>
    </location>
</feature>
<keyword evidence="4" id="KW-1003">Cell membrane</keyword>
<dbReference type="SUPFAM" id="SSF116726">
    <property type="entry name" value="TrkA C-terminal domain-like"/>
    <property type="match status" value="1"/>
</dbReference>
<evidence type="ECO:0000313" key="11">
    <source>
        <dbReference type="Proteomes" id="UP000016630"/>
    </source>
</evidence>
<feature type="transmembrane region" description="Helical" evidence="8">
    <location>
        <begin position="540"/>
        <end position="560"/>
    </location>
</feature>
<dbReference type="Pfam" id="PF02080">
    <property type="entry name" value="TrkA_C"/>
    <property type="match status" value="1"/>
</dbReference>
<keyword evidence="5 8" id="KW-0812">Transmembrane</keyword>
<dbReference type="HOGENOM" id="CLU_035023_3_1_10"/>
<evidence type="ECO:0000259" key="9">
    <source>
        <dbReference type="PROSITE" id="PS51202"/>
    </source>
</evidence>
<feature type="transmembrane region" description="Helical" evidence="8">
    <location>
        <begin position="167"/>
        <end position="187"/>
    </location>
</feature>
<evidence type="ECO:0000256" key="5">
    <source>
        <dbReference type="ARBA" id="ARBA00022692"/>
    </source>
</evidence>
<evidence type="ECO:0000256" key="2">
    <source>
        <dbReference type="ARBA" id="ARBA00009854"/>
    </source>
</evidence>
<dbReference type="Gene3D" id="3.30.70.1450">
    <property type="entry name" value="Regulator of K+ conductance, C-terminal domain"/>
    <property type="match status" value="1"/>
</dbReference>
<dbReference type="PATRIC" id="fig|1227271.3.peg.870"/>
<name>A0A0E2LR81_PORGN</name>
<dbReference type="InterPro" id="IPR036721">
    <property type="entry name" value="RCK_C_sf"/>
</dbReference>
<dbReference type="PANTHER" id="PTHR30445:SF3">
    <property type="entry name" value="TRANSPORT PROTEIN YIDE-RELATED"/>
    <property type="match status" value="1"/>
</dbReference>
<comment type="subcellular location">
    <subcellularLocation>
        <location evidence="1">Cell membrane</location>
        <topology evidence="1">Multi-pass membrane protein</topology>
    </subcellularLocation>
</comment>
<keyword evidence="7 8" id="KW-0472">Membrane</keyword>
<gene>
    <name evidence="10" type="ORF">HMPREF1555_01000</name>
</gene>
<dbReference type="InterPro" id="IPR050144">
    <property type="entry name" value="AAE_transporter"/>
</dbReference>
<dbReference type="InterPro" id="IPR006037">
    <property type="entry name" value="RCK_C"/>
</dbReference>
<evidence type="ECO:0000256" key="7">
    <source>
        <dbReference type="ARBA" id="ARBA00023136"/>
    </source>
</evidence>
<dbReference type="PROSITE" id="PS51202">
    <property type="entry name" value="RCK_C"/>
    <property type="match status" value="1"/>
</dbReference>
<feature type="transmembrane region" description="Helical" evidence="8">
    <location>
        <begin position="12"/>
        <end position="32"/>
    </location>
</feature>
<feature type="transmembrane region" description="Helical" evidence="8">
    <location>
        <begin position="39"/>
        <end position="59"/>
    </location>
</feature>
<dbReference type="EMBL" id="AWUW01000071">
    <property type="protein sequence ID" value="ERJ66754.1"/>
    <property type="molecule type" value="Genomic_DNA"/>
</dbReference>
<feature type="transmembrane region" description="Helical" evidence="8">
    <location>
        <begin position="102"/>
        <end position="121"/>
    </location>
</feature>
<dbReference type="GO" id="GO:0005886">
    <property type="term" value="C:plasma membrane"/>
    <property type="evidence" value="ECO:0007669"/>
    <property type="project" value="UniProtKB-SubCell"/>
</dbReference>
<reference evidence="10 11" key="1">
    <citation type="submission" date="2013-06" db="EMBL/GenBank/DDBJ databases">
        <authorList>
            <person name="Weinstock G."/>
            <person name="Sodergren E."/>
            <person name="Lobos E.A."/>
            <person name="Fulton L."/>
            <person name="Fulton R."/>
            <person name="Courtney L."/>
            <person name="Fronick C."/>
            <person name="O'Laughlin M."/>
            <person name="Godfrey J."/>
            <person name="Wilson R.M."/>
            <person name="Miner T."/>
            <person name="Farmer C."/>
            <person name="Delehaunty K."/>
            <person name="Cordes M."/>
            <person name="Minx P."/>
            <person name="Tomlinson C."/>
            <person name="Chen J."/>
            <person name="Wollam A."/>
            <person name="Pepin K.H."/>
            <person name="Bhonagiri V."/>
            <person name="Zhang X."/>
            <person name="Warren W."/>
            <person name="Mitreva M."/>
            <person name="Mardis E.R."/>
            <person name="Wilson R.K."/>
        </authorList>
    </citation>
    <scope>NUCLEOTIDE SEQUENCE [LARGE SCALE GENOMIC DNA]</scope>
    <source>
        <strain evidence="10 11">F0570</strain>
    </source>
</reference>
<protein>
    <submittedName>
        <fullName evidence="10">TrkA protein</fullName>
    </submittedName>
</protein>
<organism evidence="10 11">
    <name type="scientific">Porphyromonas gingivalis F0570</name>
    <dbReference type="NCBI Taxonomy" id="1227271"/>
    <lineage>
        <taxon>Bacteria</taxon>
        <taxon>Pseudomonadati</taxon>
        <taxon>Bacteroidota</taxon>
        <taxon>Bacteroidia</taxon>
        <taxon>Bacteroidales</taxon>
        <taxon>Porphyromonadaceae</taxon>
        <taxon>Porphyromonas</taxon>
    </lineage>
</organism>
<evidence type="ECO:0000313" key="10">
    <source>
        <dbReference type="EMBL" id="ERJ66754.1"/>
    </source>
</evidence>
<dbReference type="NCBIfam" id="NF003007">
    <property type="entry name" value="PRK03818.1"/>
    <property type="match status" value="1"/>
</dbReference>
<dbReference type="PANTHER" id="PTHR30445">
    <property type="entry name" value="K(+)_H(+) ANTIPORTER SUBUNIT KHTT"/>
    <property type="match status" value="1"/>
</dbReference>
<feature type="transmembrane region" description="Helical" evidence="8">
    <location>
        <begin position="502"/>
        <end position="520"/>
    </location>
</feature>
<feature type="domain" description="RCK C-terminal" evidence="9">
    <location>
        <begin position="286"/>
        <end position="372"/>
    </location>
</feature>
<comment type="caution">
    <text evidence="10">The sequence shown here is derived from an EMBL/GenBank/DDBJ whole genome shotgun (WGS) entry which is preliminary data.</text>
</comment>
<keyword evidence="6 8" id="KW-1133">Transmembrane helix</keyword>
<dbReference type="GO" id="GO:0006813">
    <property type="term" value="P:potassium ion transport"/>
    <property type="evidence" value="ECO:0007669"/>
    <property type="project" value="InterPro"/>
</dbReference>
<evidence type="ECO:0000256" key="8">
    <source>
        <dbReference type="SAM" id="Phobius"/>
    </source>
</evidence>
<accession>A0A0E2LR81</accession>
<dbReference type="InterPro" id="IPR006512">
    <property type="entry name" value="YidE_YbjL"/>
</dbReference>
<dbReference type="AlphaFoldDB" id="A0A0E2LR81"/>
<comment type="similarity">
    <text evidence="2">Belongs to the AAE transporter (TC 2.A.81) family.</text>
</comment>
<evidence type="ECO:0000256" key="1">
    <source>
        <dbReference type="ARBA" id="ARBA00004651"/>
    </source>
</evidence>
<feature type="transmembrane region" description="Helical" evidence="8">
    <location>
        <begin position="474"/>
        <end position="495"/>
    </location>
</feature>
<feature type="transmembrane region" description="Helical" evidence="8">
    <location>
        <begin position="382"/>
        <end position="405"/>
    </location>
</feature>
<dbReference type="RefSeq" id="WP_021664251.1">
    <property type="nucleotide sequence ID" value="NZ_KI259163.1"/>
</dbReference>
<proteinExistence type="inferred from homology"/>
<dbReference type="Pfam" id="PF06826">
    <property type="entry name" value="Asp-Al_Ex"/>
    <property type="match status" value="2"/>
</dbReference>
<evidence type="ECO:0000256" key="6">
    <source>
        <dbReference type="ARBA" id="ARBA00022989"/>
    </source>
</evidence>